<dbReference type="OrthoDB" id="9132167at2"/>
<feature type="domain" description="Methylated-DNA-[protein]-cysteine S-methyltransferase DNA binding" evidence="3">
    <location>
        <begin position="31"/>
        <end position="85"/>
    </location>
</feature>
<dbReference type="RefSeq" id="WP_148601626.1">
    <property type="nucleotide sequence ID" value="NZ_VSLD01000007.1"/>
</dbReference>
<keyword evidence="4" id="KW-0489">Methyltransferase</keyword>
<dbReference type="Proteomes" id="UP000323410">
    <property type="component" value="Unassembled WGS sequence"/>
</dbReference>
<dbReference type="PANTHER" id="PTHR42942:SF1">
    <property type="entry name" value="ALKYLTRANSFERASE-LIKE PROTEIN 1"/>
    <property type="match status" value="1"/>
</dbReference>
<dbReference type="EMBL" id="VSLD01000007">
    <property type="protein sequence ID" value="TYC97488.1"/>
    <property type="molecule type" value="Genomic_DNA"/>
</dbReference>
<reference evidence="4 5" key="1">
    <citation type="submission" date="2019-08" db="EMBL/GenBank/DDBJ databases">
        <title>Genone of Arthrobacter echini P9.</title>
        <authorList>
            <person name="Bowman J.P."/>
        </authorList>
    </citation>
    <scope>NUCLEOTIDE SEQUENCE [LARGE SCALE GENOMIC DNA]</scope>
    <source>
        <strain evidence="4 5">P9</strain>
    </source>
</reference>
<keyword evidence="1" id="KW-0227">DNA damage</keyword>
<dbReference type="InterPro" id="IPR036388">
    <property type="entry name" value="WH-like_DNA-bd_sf"/>
</dbReference>
<sequence>MEPPKTARGAAAAGLGPTDTAPSVDPRAYVEAVLAVTGLIPAGHVLTYGDIAELLGRGGPRQVGRALSRSTREVPWWRVLRSGGLAARGLAGRARPHYDAEGTPLRVPAEATDDADYRVELALARWWPSPQEQTAIENLGLALRAAGDGQDTDSGTSVG</sequence>
<evidence type="ECO:0000259" key="3">
    <source>
        <dbReference type="Pfam" id="PF01035"/>
    </source>
</evidence>
<evidence type="ECO:0000256" key="2">
    <source>
        <dbReference type="SAM" id="MobiDB-lite"/>
    </source>
</evidence>
<protein>
    <submittedName>
        <fullName evidence="4">Cysteine methyltransferase</fullName>
    </submittedName>
</protein>
<dbReference type="InterPro" id="IPR036217">
    <property type="entry name" value="MethylDNA_cys_MeTrfase_DNAb"/>
</dbReference>
<dbReference type="InterPro" id="IPR052520">
    <property type="entry name" value="ATL_DNA_repair"/>
</dbReference>
<evidence type="ECO:0000256" key="1">
    <source>
        <dbReference type="ARBA" id="ARBA00022763"/>
    </source>
</evidence>
<dbReference type="SUPFAM" id="SSF46767">
    <property type="entry name" value="Methylated DNA-protein cysteine methyltransferase, C-terminal domain"/>
    <property type="match status" value="1"/>
</dbReference>
<comment type="caution">
    <text evidence="4">The sequence shown here is derived from an EMBL/GenBank/DDBJ whole genome shotgun (WGS) entry which is preliminary data.</text>
</comment>
<dbReference type="Pfam" id="PF01035">
    <property type="entry name" value="DNA_binding_1"/>
    <property type="match status" value="1"/>
</dbReference>
<dbReference type="Gene3D" id="1.10.10.10">
    <property type="entry name" value="Winged helix-like DNA-binding domain superfamily/Winged helix DNA-binding domain"/>
    <property type="match status" value="1"/>
</dbReference>
<keyword evidence="4" id="KW-0808">Transferase</keyword>
<evidence type="ECO:0000313" key="5">
    <source>
        <dbReference type="Proteomes" id="UP000323410"/>
    </source>
</evidence>
<gene>
    <name evidence="4" type="ORF">FQ377_12645</name>
</gene>
<dbReference type="CDD" id="cd06445">
    <property type="entry name" value="ATase"/>
    <property type="match status" value="1"/>
</dbReference>
<dbReference type="PANTHER" id="PTHR42942">
    <property type="entry name" value="6-O-METHYLGUANINE DNA METHYLTRANSFERASE"/>
    <property type="match status" value="1"/>
</dbReference>
<dbReference type="GO" id="GO:0006281">
    <property type="term" value="P:DNA repair"/>
    <property type="evidence" value="ECO:0007669"/>
    <property type="project" value="InterPro"/>
</dbReference>
<dbReference type="GO" id="GO:0032259">
    <property type="term" value="P:methylation"/>
    <property type="evidence" value="ECO:0007669"/>
    <property type="project" value="UniProtKB-KW"/>
</dbReference>
<proteinExistence type="predicted"/>
<accession>A0A5D0XMI8</accession>
<keyword evidence="5" id="KW-1185">Reference proteome</keyword>
<dbReference type="AlphaFoldDB" id="A0A5D0XMI8"/>
<feature type="region of interest" description="Disordered" evidence="2">
    <location>
        <begin position="1"/>
        <end position="22"/>
    </location>
</feature>
<evidence type="ECO:0000313" key="4">
    <source>
        <dbReference type="EMBL" id="TYC97488.1"/>
    </source>
</evidence>
<organism evidence="4 5">
    <name type="scientific">Arthrobacter echini</name>
    <dbReference type="NCBI Taxonomy" id="1529066"/>
    <lineage>
        <taxon>Bacteria</taxon>
        <taxon>Bacillati</taxon>
        <taxon>Actinomycetota</taxon>
        <taxon>Actinomycetes</taxon>
        <taxon>Micrococcales</taxon>
        <taxon>Micrococcaceae</taxon>
        <taxon>Arthrobacter</taxon>
    </lineage>
</organism>
<dbReference type="GO" id="GO:0008168">
    <property type="term" value="F:methyltransferase activity"/>
    <property type="evidence" value="ECO:0007669"/>
    <property type="project" value="UniProtKB-KW"/>
</dbReference>
<name>A0A5D0XMI8_9MICC</name>
<dbReference type="InterPro" id="IPR014048">
    <property type="entry name" value="MethylDNA_cys_MeTrfase_DNA-bd"/>
</dbReference>